<dbReference type="Proteomes" id="UP000054826">
    <property type="component" value="Unassembled WGS sequence"/>
</dbReference>
<proteinExistence type="predicted"/>
<accession>A0A0V1K912</accession>
<dbReference type="EMBL" id="JYDV01000008">
    <property type="protein sequence ID" value="KRZ43703.1"/>
    <property type="molecule type" value="Genomic_DNA"/>
</dbReference>
<reference evidence="1 2" key="1">
    <citation type="submission" date="2015-01" db="EMBL/GenBank/DDBJ databases">
        <title>Evolution of Trichinella species and genotypes.</title>
        <authorList>
            <person name="Korhonen P.K."/>
            <person name="Edoardo P."/>
            <person name="Giuseppe L.R."/>
            <person name="Gasser R.B."/>
        </authorList>
    </citation>
    <scope>NUCLEOTIDE SEQUENCE [LARGE SCALE GENOMIC DNA]</scope>
    <source>
        <strain evidence="1">ISS176</strain>
    </source>
</reference>
<organism evidence="1 2">
    <name type="scientific">Trichinella pseudospiralis</name>
    <name type="common">Parasitic roundworm</name>
    <dbReference type="NCBI Taxonomy" id="6337"/>
    <lineage>
        <taxon>Eukaryota</taxon>
        <taxon>Metazoa</taxon>
        <taxon>Ecdysozoa</taxon>
        <taxon>Nematoda</taxon>
        <taxon>Enoplea</taxon>
        <taxon>Dorylaimia</taxon>
        <taxon>Trichinellida</taxon>
        <taxon>Trichinellidae</taxon>
        <taxon>Trichinella</taxon>
    </lineage>
</organism>
<comment type="caution">
    <text evidence="1">The sequence shown here is derived from an EMBL/GenBank/DDBJ whole genome shotgun (WGS) entry which is preliminary data.</text>
</comment>
<dbReference type="AlphaFoldDB" id="A0A0V1K912"/>
<name>A0A0V1K912_TRIPS</name>
<gene>
    <name evidence="1" type="ORF">T4C_5057</name>
</gene>
<evidence type="ECO:0000313" key="2">
    <source>
        <dbReference type="Proteomes" id="UP000054826"/>
    </source>
</evidence>
<sequence>MSVGPAQTPCNRSIQYFSADPLASYVPIRLFGLVIFLDESSFVVDCIENRLGCAIPQTVQLSRGLTQARYQPHFTSTLFQQLTTGKKQGVQLALRNRCFRTRSSVLLPREFLDSDGQFSTRFKSSLLMPWDNEHSTPKICFAKLLALRKNESRDMPEKRYSKTYYACICHFADNAFLNRYHR</sequence>
<protein>
    <submittedName>
        <fullName evidence="1">Uncharacterized protein</fullName>
    </submittedName>
</protein>
<evidence type="ECO:0000313" key="1">
    <source>
        <dbReference type="EMBL" id="KRZ43703.1"/>
    </source>
</evidence>